<evidence type="ECO:0008006" key="3">
    <source>
        <dbReference type="Google" id="ProtNLM"/>
    </source>
</evidence>
<evidence type="ECO:0000313" key="2">
    <source>
        <dbReference type="EMBL" id="GAG58863.1"/>
    </source>
</evidence>
<feature type="non-terminal residue" evidence="2">
    <location>
        <position position="166"/>
    </location>
</feature>
<organism evidence="2">
    <name type="scientific">marine sediment metagenome</name>
    <dbReference type="NCBI Taxonomy" id="412755"/>
    <lineage>
        <taxon>unclassified sequences</taxon>
        <taxon>metagenomes</taxon>
        <taxon>ecological metagenomes</taxon>
    </lineage>
</organism>
<accession>X0ZEV9</accession>
<dbReference type="AlphaFoldDB" id="X0ZEV9"/>
<evidence type="ECO:0000256" key="1">
    <source>
        <dbReference type="SAM" id="Phobius"/>
    </source>
</evidence>
<keyword evidence="1" id="KW-0472">Membrane</keyword>
<name>X0ZEV9_9ZZZZ</name>
<proteinExistence type="predicted"/>
<keyword evidence="1" id="KW-0812">Transmembrane</keyword>
<keyword evidence="1" id="KW-1133">Transmembrane helix</keyword>
<feature type="transmembrane region" description="Helical" evidence="1">
    <location>
        <begin position="53"/>
        <end position="71"/>
    </location>
</feature>
<comment type="caution">
    <text evidence="2">The sequence shown here is derived from an EMBL/GenBank/DDBJ whole genome shotgun (WGS) entry which is preliminary data.</text>
</comment>
<feature type="transmembrane region" description="Helical" evidence="1">
    <location>
        <begin position="23"/>
        <end position="41"/>
    </location>
</feature>
<dbReference type="EMBL" id="BART01008841">
    <property type="protein sequence ID" value="GAG58863.1"/>
    <property type="molecule type" value="Genomic_DNA"/>
</dbReference>
<protein>
    <recommendedName>
        <fullName evidence="3">Right handed beta helix domain-containing protein</fullName>
    </recommendedName>
</protein>
<gene>
    <name evidence="2" type="ORF">S01H4_19774</name>
</gene>
<reference evidence="2" key="1">
    <citation type="journal article" date="2014" name="Front. Microbiol.">
        <title>High frequency of phylogenetically diverse reductive dehalogenase-homologous genes in deep subseafloor sedimentary metagenomes.</title>
        <authorList>
            <person name="Kawai M."/>
            <person name="Futagami T."/>
            <person name="Toyoda A."/>
            <person name="Takaki Y."/>
            <person name="Nishi S."/>
            <person name="Hori S."/>
            <person name="Arai W."/>
            <person name="Tsubouchi T."/>
            <person name="Morono Y."/>
            <person name="Uchiyama I."/>
            <person name="Ito T."/>
            <person name="Fujiyama A."/>
            <person name="Inagaki F."/>
            <person name="Takami H."/>
        </authorList>
    </citation>
    <scope>NUCLEOTIDE SEQUENCE</scope>
    <source>
        <strain evidence="2">Expedition CK06-06</strain>
    </source>
</reference>
<sequence length="166" mass="18121">MPSISLSVITFSEIVLLLLNPKIIPQLLFSTLFPAIVILHYYGEINIKAKSKIIILIALGILFVLLPMITVNTNFITGNSNKREEYNDDINLDDKNLKISAVSGKIHIDNNWSAAEAAGICTGAGTYSEPYVIEDLVIDGEGSGSCILIENSDVYFIITNCIVNNS</sequence>